<keyword evidence="10" id="KW-1185">Reference proteome</keyword>
<accession>Q5NQ00</accession>
<evidence type="ECO:0000313" key="9">
    <source>
        <dbReference type="EMBL" id="AAV89205.1"/>
    </source>
</evidence>
<keyword evidence="6 7" id="KW-0472">Membrane</keyword>
<dbReference type="InterPro" id="IPR004752">
    <property type="entry name" value="AmpG_permease/AT-1"/>
</dbReference>
<dbReference type="SUPFAM" id="SSF103473">
    <property type="entry name" value="MFS general substrate transporter"/>
    <property type="match status" value="1"/>
</dbReference>
<dbReference type="GO" id="GO:0016020">
    <property type="term" value="C:membrane"/>
    <property type="evidence" value="ECO:0007669"/>
    <property type="project" value="UniProtKB-SubCell"/>
</dbReference>
<dbReference type="eggNOG" id="COG2223">
    <property type="taxonomic scope" value="Bacteria"/>
</dbReference>
<reference evidence="9 10" key="2">
    <citation type="journal article" date="2009" name="Nat. Biotechnol.">
        <title>Improved genome annotation for Zymomonas mobilis.</title>
        <authorList>
            <person name="Yang S."/>
            <person name="Pappas K.M."/>
            <person name="Hauser L.J."/>
            <person name="Land M.L."/>
            <person name="Chen G.L."/>
            <person name="Hurst G.B."/>
            <person name="Pan C."/>
            <person name="Kouvelis V.N."/>
            <person name="Typas M.A."/>
            <person name="Pelletier D.A."/>
            <person name="Klingeman D.M."/>
            <person name="Chang Y.J."/>
            <person name="Samatova N.F."/>
            <person name="Brown S.D."/>
        </authorList>
    </citation>
    <scope>NUCLEOTIDE SEQUENCE [LARGE SCALE GENOMIC DNA]</scope>
    <source>
        <strain evidence="10">ATCC 31821 / ZM4 / CP4</strain>
    </source>
</reference>
<keyword evidence="5 7" id="KW-1133">Transmembrane helix</keyword>
<dbReference type="RefSeq" id="WP_011240484.1">
    <property type="nucleotide sequence ID" value="NC_006526.2"/>
</dbReference>
<feature type="transmembrane region" description="Helical" evidence="7">
    <location>
        <begin position="309"/>
        <end position="335"/>
    </location>
</feature>
<dbReference type="AlphaFoldDB" id="Q5NQ00"/>
<feature type="transmembrane region" description="Helical" evidence="7">
    <location>
        <begin position="341"/>
        <end position="360"/>
    </location>
</feature>
<dbReference type="KEGG" id="zmo:ZMO0581"/>
<evidence type="ECO:0000256" key="4">
    <source>
        <dbReference type="ARBA" id="ARBA00022692"/>
    </source>
</evidence>
<dbReference type="EMBL" id="AE008692">
    <property type="protein sequence ID" value="AAV89205.1"/>
    <property type="molecule type" value="Genomic_DNA"/>
</dbReference>
<gene>
    <name evidence="9" type="ordered locus">ZMO0581</name>
</gene>
<evidence type="ECO:0000259" key="8">
    <source>
        <dbReference type="PROSITE" id="PS50850"/>
    </source>
</evidence>
<dbReference type="STRING" id="264203.ZMO0581"/>
<dbReference type="Pfam" id="PF07690">
    <property type="entry name" value="MFS_1"/>
    <property type="match status" value="1"/>
</dbReference>
<keyword evidence="4 7" id="KW-0812">Transmembrane</keyword>
<dbReference type="HOGENOM" id="CLU_029352_1_1_5"/>
<dbReference type="GO" id="GO:0022857">
    <property type="term" value="F:transmembrane transporter activity"/>
    <property type="evidence" value="ECO:0007669"/>
    <property type="project" value="InterPro"/>
</dbReference>
<keyword evidence="3" id="KW-0813">Transport</keyword>
<comment type="similarity">
    <text evidence="2">Belongs to the major facilitator superfamily.</text>
</comment>
<feature type="transmembrane region" description="Helical" evidence="7">
    <location>
        <begin position="238"/>
        <end position="258"/>
    </location>
</feature>
<protein>
    <submittedName>
        <fullName evidence="9">Major facilitator superfamily MFS_1</fullName>
    </submittedName>
</protein>
<dbReference type="Gene3D" id="1.20.1250.20">
    <property type="entry name" value="MFS general substrate transporter like domains"/>
    <property type="match status" value="1"/>
</dbReference>
<evidence type="ECO:0000256" key="5">
    <source>
        <dbReference type="ARBA" id="ARBA00022989"/>
    </source>
</evidence>
<evidence type="ECO:0000256" key="7">
    <source>
        <dbReference type="SAM" id="Phobius"/>
    </source>
</evidence>
<proteinExistence type="inferred from homology"/>
<feature type="transmembrane region" description="Helical" evidence="7">
    <location>
        <begin position="92"/>
        <end position="114"/>
    </location>
</feature>
<organism evidence="9 10">
    <name type="scientific">Zymomonas mobilis subsp. mobilis (strain ATCC 31821 / ZM4 / CP4)</name>
    <dbReference type="NCBI Taxonomy" id="264203"/>
    <lineage>
        <taxon>Bacteria</taxon>
        <taxon>Pseudomonadati</taxon>
        <taxon>Pseudomonadota</taxon>
        <taxon>Alphaproteobacteria</taxon>
        <taxon>Sphingomonadales</taxon>
        <taxon>Zymomonadaceae</taxon>
        <taxon>Zymomonas</taxon>
    </lineage>
</organism>
<dbReference type="InterPro" id="IPR020846">
    <property type="entry name" value="MFS_dom"/>
</dbReference>
<evidence type="ECO:0000256" key="2">
    <source>
        <dbReference type="ARBA" id="ARBA00008335"/>
    </source>
</evidence>
<feature type="domain" description="Major facilitator superfamily (MFS) profile" evidence="8">
    <location>
        <begin position="19"/>
        <end position="421"/>
    </location>
</feature>
<feature type="transmembrane region" description="Helical" evidence="7">
    <location>
        <begin position="278"/>
        <end position="297"/>
    </location>
</feature>
<sequence>MKDWAQRIANTFMPYFEKASLAAFFLGIASGIPYTLLAATLTHRLSDAGIDKKSISAFALTLLMYSLKWLWAPLIDRCPIPFLTKMIGQRRAWLWVSGILTAFAIVMLGIADPYRNLEQVVFWAIFLGFCGATADITLDAYRIELLDPSRLGVGSGLSQYGWRIGSFLASSGVLLLADKWNWHIGYIACAPFVLIAPITSIFMGEPNQYREPEPLKTPSDMVAAFINPLRDFLQRQGAWMVLLFILLHKVGDTMANLMLRNLLVSLGFTKQEILLGDVNIGFFALLAGIFVGGILFARMGMKRSVLLSLVLMAISNVSFAILAACGHSMPMLIFAVGFENFSSGIGGVTIVAYLSALCSLRFTATQFALLSALAGVLGRFLTGTTAGALIEAMGYVNYYILTTVIALPSILLYAFMMRSGMVDRSISETEGYQK</sequence>
<name>Q5NQ00_ZYMMO</name>
<dbReference type="PANTHER" id="PTHR12778:SF10">
    <property type="entry name" value="MAJOR FACILITATOR SUPERFAMILY DOMAIN-CONTAINING PROTEIN 3"/>
    <property type="match status" value="1"/>
</dbReference>
<feature type="transmembrane region" description="Helical" evidence="7">
    <location>
        <begin position="367"/>
        <end position="390"/>
    </location>
</feature>
<comment type="subcellular location">
    <subcellularLocation>
        <location evidence="1">Membrane</location>
        <topology evidence="1">Multi-pass membrane protein</topology>
    </subcellularLocation>
</comment>
<evidence type="ECO:0000256" key="6">
    <source>
        <dbReference type="ARBA" id="ARBA00023136"/>
    </source>
</evidence>
<dbReference type="InterPro" id="IPR036259">
    <property type="entry name" value="MFS_trans_sf"/>
</dbReference>
<reference evidence="9 10" key="1">
    <citation type="journal article" date="2005" name="Nat. Biotechnol.">
        <title>The genome sequence of the ethanologenic bacterium Zymomonas mobilis ZM4.</title>
        <authorList>
            <person name="Seo J.S."/>
            <person name="Chong H."/>
            <person name="Park H.S."/>
            <person name="Yoon K.O."/>
            <person name="Jung C."/>
            <person name="Kim J.J."/>
            <person name="Hong J.H."/>
            <person name="Kim H."/>
            <person name="Kim J.H."/>
            <person name="Kil J.I."/>
            <person name="Park C.J."/>
            <person name="Oh H.M."/>
            <person name="Lee J.S."/>
            <person name="Jin S.J."/>
            <person name="Um H.W."/>
            <person name="Lee H.J."/>
            <person name="Oh S.J."/>
            <person name="Kim J.Y."/>
            <person name="Kang H.L."/>
            <person name="Lee S.Y."/>
            <person name="Lee K.J."/>
            <person name="Kang H.S."/>
        </authorList>
    </citation>
    <scope>NUCLEOTIDE SEQUENCE [LARGE SCALE GENOMIC DNA]</scope>
    <source>
        <strain evidence="10">ATCC 31821 / ZM4 / CP4</strain>
    </source>
</reference>
<dbReference type="PANTHER" id="PTHR12778">
    <property type="entry name" value="SOLUTE CARRIER FAMILY 33 ACETYL-COA TRANSPORTER -RELATED"/>
    <property type="match status" value="1"/>
</dbReference>
<dbReference type="PROSITE" id="PS50850">
    <property type="entry name" value="MFS"/>
    <property type="match status" value="1"/>
</dbReference>
<dbReference type="Proteomes" id="UP000001173">
    <property type="component" value="Chromosome"/>
</dbReference>
<evidence type="ECO:0000256" key="1">
    <source>
        <dbReference type="ARBA" id="ARBA00004141"/>
    </source>
</evidence>
<evidence type="ECO:0000313" key="10">
    <source>
        <dbReference type="Proteomes" id="UP000001173"/>
    </source>
</evidence>
<feature type="transmembrane region" description="Helical" evidence="7">
    <location>
        <begin position="396"/>
        <end position="416"/>
    </location>
</feature>
<evidence type="ECO:0000256" key="3">
    <source>
        <dbReference type="ARBA" id="ARBA00022448"/>
    </source>
</evidence>
<feature type="transmembrane region" description="Helical" evidence="7">
    <location>
        <begin position="54"/>
        <end position="71"/>
    </location>
</feature>
<feature type="transmembrane region" description="Helical" evidence="7">
    <location>
        <begin position="183"/>
        <end position="203"/>
    </location>
</feature>
<dbReference type="NCBIfam" id="TIGR00901">
    <property type="entry name" value="2A0125"/>
    <property type="match status" value="1"/>
</dbReference>
<dbReference type="InterPro" id="IPR011701">
    <property type="entry name" value="MFS"/>
</dbReference>